<accession>A0A8S5P7A3</accession>
<sequence length="126" mass="14560">MKTPEEIRKALECCTGSDDCDSCPYRTIEIPDCMSDLTHDSIAYVQQLKDRFAEGIKRIPKWINPDDELPEEYVSVLGCMSDAEEFPPVRECFRTNAGFFFPSLGEVHPIKYWACMPEPPKEERYD</sequence>
<name>A0A8S5P7A3_9CAUD</name>
<evidence type="ECO:0008006" key="2">
    <source>
        <dbReference type="Google" id="ProtNLM"/>
    </source>
</evidence>
<organism evidence="1">
    <name type="scientific">Siphoviridae sp. ctrvp54</name>
    <dbReference type="NCBI Taxonomy" id="2825690"/>
    <lineage>
        <taxon>Viruses</taxon>
        <taxon>Duplodnaviria</taxon>
        <taxon>Heunggongvirae</taxon>
        <taxon>Uroviricota</taxon>
        <taxon>Caudoviricetes</taxon>
    </lineage>
</organism>
<proteinExistence type="predicted"/>
<protein>
    <recommendedName>
        <fullName evidence="2">DUF551 domain-containing protein</fullName>
    </recommendedName>
</protein>
<dbReference type="EMBL" id="BK015354">
    <property type="protein sequence ID" value="DAE02866.1"/>
    <property type="molecule type" value="Genomic_DNA"/>
</dbReference>
<reference evidence="1" key="1">
    <citation type="journal article" date="2021" name="Proc. Natl. Acad. Sci. U.S.A.">
        <title>A Catalog of Tens of Thousands of Viruses from Human Metagenomes Reveals Hidden Associations with Chronic Diseases.</title>
        <authorList>
            <person name="Tisza M.J."/>
            <person name="Buck C.B."/>
        </authorList>
    </citation>
    <scope>NUCLEOTIDE SEQUENCE</scope>
    <source>
        <strain evidence="1">Ctrvp54</strain>
    </source>
</reference>
<evidence type="ECO:0000313" key="1">
    <source>
        <dbReference type="EMBL" id="DAE02866.1"/>
    </source>
</evidence>